<evidence type="ECO:0000256" key="8">
    <source>
        <dbReference type="ARBA" id="ARBA00022989"/>
    </source>
</evidence>
<dbReference type="InterPro" id="IPR045584">
    <property type="entry name" value="Pilin-like"/>
</dbReference>
<dbReference type="InterPro" id="IPR010055">
    <property type="entry name" value="T2SS_protein-GspJ"/>
</dbReference>
<keyword evidence="8" id="KW-1133">Transmembrane helix</keyword>
<accession>A0ABT1WAR1</accession>
<gene>
    <name evidence="10" type="ORF">NFI95_12855</name>
</gene>
<dbReference type="Pfam" id="PF11612">
    <property type="entry name" value="T2SSJ"/>
    <property type="match status" value="1"/>
</dbReference>
<dbReference type="RefSeq" id="WP_422864818.1">
    <property type="nucleotide sequence ID" value="NZ_JAMSKV010000011.1"/>
</dbReference>
<evidence type="ECO:0000313" key="11">
    <source>
        <dbReference type="Proteomes" id="UP001524587"/>
    </source>
</evidence>
<keyword evidence="11" id="KW-1185">Reference proteome</keyword>
<protein>
    <recommendedName>
        <fullName evidence="3">Type II secretion system protein J</fullName>
    </recommendedName>
</protein>
<reference evidence="10 11" key="1">
    <citation type="submission" date="2022-06" db="EMBL/GenBank/DDBJ databases">
        <title>Endosaccharibacter gen. nov., sp. nov., endophytic bacteria isolated from sugarcane.</title>
        <authorList>
            <person name="Pitiwittayakul N."/>
            <person name="Yukphan P."/>
            <person name="Charoenyingcharoen P."/>
            <person name="Tanasupawat S."/>
        </authorList>
    </citation>
    <scope>NUCLEOTIDE SEQUENCE [LARGE SCALE GENOMIC DNA]</scope>
    <source>
        <strain evidence="10 11">KSS8</strain>
    </source>
</reference>
<name>A0ABT1WAR1_9PROT</name>
<dbReference type="InterPro" id="IPR012902">
    <property type="entry name" value="N_methyl_site"/>
</dbReference>
<sequence length="203" mass="22237">MRPLLPPCSRRREAGFTLLEILVALVVLGILLLTLSHGTRFGLAAFERQNRMAETAGRLDAVDRTLRRLIEQSDPGTVTDGRTLVGAPHGLVFRAPLPLHDAGGADGEQMANLRLGVDHHALVLFSLPYRHVILTGPAPPPNRTVLLDGVEAVDLSYWADGTWRKSWDGADLPELVRIRIVFPEGDARHWPDIVAAPLLHQPG</sequence>
<comment type="similarity">
    <text evidence="2">Belongs to the GSP J family.</text>
</comment>
<evidence type="ECO:0000256" key="6">
    <source>
        <dbReference type="ARBA" id="ARBA00022519"/>
    </source>
</evidence>
<organism evidence="10 11">
    <name type="scientific">Endosaccharibacter trunci</name>
    <dbReference type="NCBI Taxonomy" id="2812733"/>
    <lineage>
        <taxon>Bacteria</taxon>
        <taxon>Pseudomonadati</taxon>
        <taxon>Pseudomonadota</taxon>
        <taxon>Alphaproteobacteria</taxon>
        <taxon>Acetobacterales</taxon>
        <taxon>Acetobacteraceae</taxon>
        <taxon>Endosaccharibacter</taxon>
    </lineage>
</organism>
<evidence type="ECO:0000256" key="7">
    <source>
        <dbReference type="ARBA" id="ARBA00022692"/>
    </source>
</evidence>
<dbReference type="InterPro" id="IPR051621">
    <property type="entry name" value="T2SS_protein_J"/>
</dbReference>
<keyword evidence="5" id="KW-0488">Methylation</keyword>
<evidence type="ECO:0000256" key="9">
    <source>
        <dbReference type="ARBA" id="ARBA00023136"/>
    </source>
</evidence>
<dbReference type="EMBL" id="JAMSKV010000011">
    <property type="protein sequence ID" value="MCQ8279332.1"/>
    <property type="molecule type" value="Genomic_DNA"/>
</dbReference>
<evidence type="ECO:0000256" key="3">
    <source>
        <dbReference type="ARBA" id="ARBA00021539"/>
    </source>
</evidence>
<keyword evidence="4" id="KW-1003">Cell membrane</keyword>
<evidence type="ECO:0000256" key="4">
    <source>
        <dbReference type="ARBA" id="ARBA00022475"/>
    </source>
</evidence>
<dbReference type="PANTHER" id="PTHR39583:SF2">
    <property type="entry name" value="TYPE II SECRETION SYSTEM PROTEIN J"/>
    <property type="match status" value="1"/>
</dbReference>
<comment type="caution">
    <text evidence="10">The sequence shown here is derived from an EMBL/GenBank/DDBJ whole genome shotgun (WGS) entry which is preliminary data.</text>
</comment>
<dbReference type="Proteomes" id="UP001524587">
    <property type="component" value="Unassembled WGS sequence"/>
</dbReference>
<keyword evidence="9" id="KW-0472">Membrane</keyword>
<evidence type="ECO:0000256" key="5">
    <source>
        <dbReference type="ARBA" id="ARBA00022481"/>
    </source>
</evidence>
<dbReference type="SUPFAM" id="SSF54523">
    <property type="entry name" value="Pili subunits"/>
    <property type="match status" value="1"/>
</dbReference>
<dbReference type="Pfam" id="PF07963">
    <property type="entry name" value="N_methyl"/>
    <property type="match status" value="1"/>
</dbReference>
<dbReference type="PANTHER" id="PTHR39583">
    <property type="entry name" value="TYPE II SECRETION SYSTEM PROTEIN J-RELATED"/>
    <property type="match status" value="1"/>
</dbReference>
<proteinExistence type="inferred from homology"/>
<evidence type="ECO:0000256" key="1">
    <source>
        <dbReference type="ARBA" id="ARBA00004377"/>
    </source>
</evidence>
<keyword evidence="6" id="KW-0997">Cell inner membrane</keyword>
<evidence type="ECO:0000313" key="10">
    <source>
        <dbReference type="EMBL" id="MCQ8279332.1"/>
    </source>
</evidence>
<comment type="subcellular location">
    <subcellularLocation>
        <location evidence="1">Cell inner membrane</location>
        <topology evidence="1">Single-pass membrane protein</topology>
    </subcellularLocation>
</comment>
<dbReference type="PROSITE" id="PS00409">
    <property type="entry name" value="PROKAR_NTER_METHYL"/>
    <property type="match status" value="1"/>
</dbReference>
<dbReference type="NCBIfam" id="TIGR02532">
    <property type="entry name" value="IV_pilin_GFxxxE"/>
    <property type="match status" value="1"/>
</dbReference>
<keyword evidence="7" id="KW-0812">Transmembrane</keyword>
<evidence type="ECO:0000256" key="2">
    <source>
        <dbReference type="ARBA" id="ARBA00011084"/>
    </source>
</evidence>